<dbReference type="InterPro" id="IPR005184">
    <property type="entry name" value="DUF306_Meta_HslJ"/>
</dbReference>
<gene>
    <name evidence="2" type="ORF">EU556_12855</name>
</gene>
<reference evidence="2 3" key="1">
    <citation type="submission" date="2019-04" db="EMBL/GenBank/DDBJ databases">
        <authorList>
            <person name="Feng G."/>
            <person name="Zhang J."/>
            <person name="Zhu H."/>
        </authorList>
    </citation>
    <scope>NUCLEOTIDE SEQUENCE [LARGE SCALE GENOMIC DNA]</scope>
    <source>
        <strain evidence="2 3">92R-1</strain>
    </source>
</reference>
<sequence length="150" mass="16661">MQQARPLFFTGFILSFLLNSCQPKLSHTVSSPTPPPATLHTTRWLLYRLEAQPIPANPEREMYLQLSATETQAEGQAGCNRFRGAFTLPSGGKLQFGPLLSTKMACPELTLENRFLNVLNNTRSYRISADTLRLYSETTVAPLAVFLAGK</sequence>
<evidence type="ECO:0000313" key="2">
    <source>
        <dbReference type="EMBL" id="TGE08583.1"/>
    </source>
</evidence>
<dbReference type="PANTHER" id="PTHR35535:SF2">
    <property type="entry name" value="DUF306 DOMAIN-CONTAINING PROTEIN"/>
    <property type="match status" value="1"/>
</dbReference>
<dbReference type="Proteomes" id="UP000298337">
    <property type="component" value="Unassembled WGS sequence"/>
</dbReference>
<dbReference type="RefSeq" id="WP_135434492.1">
    <property type="nucleotide sequence ID" value="NZ_SRLA01000002.1"/>
</dbReference>
<accession>A0A4Z0P898</accession>
<dbReference type="OrthoDB" id="5348860at2"/>
<evidence type="ECO:0000259" key="1">
    <source>
        <dbReference type="Pfam" id="PF03724"/>
    </source>
</evidence>
<name>A0A4Z0P898_9BACT</name>
<proteinExistence type="predicted"/>
<feature type="domain" description="DUF306" evidence="1">
    <location>
        <begin position="37"/>
        <end position="139"/>
    </location>
</feature>
<dbReference type="AlphaFoldDB" id="A0A4Z0P898"/>
<dbReference type="InterPro" id="IPR053147">
    <property type="entry name" value="Hsp_HslJ-like"/>
</dbReference>
<comment type="caution">
    <text evidence="2">The sequence shown here is derived from an EMBL/GenBank/DDBJ whole genome shotgun (WGS) entry which is preliminary data.</text>
</comment>
<dbReference type="EMBL" id="SRLA01000002">
    <property type="protein sequence ID" value="TGE08583.1"/>
    <property type="molecule type" value="Genomic_DNA"/>
</dbReference>
<dbReference type="PANTHER" id="PTHR35535">
    <property type="entry name" value="HEAT SHOCK PROTEIN HSLJ"/>
    <property type="match status" value="1"/>
</dbReference>
<protein>
    <submittedName>
        <fullName evidence="2">META domain-containing protein</fullName>
    </submittedName>
</protein>
<organism evidence="2 3">
    <name type="scientific">Hymenobacter fodinae</name>
    <dbReference type="NCBI Taxonomy" id="2510796"/>
    <lineage>
        <taxon>Bacteria</taxon>
        <taxon>Pseudomonadati</taxon>
        <taxon>Bacteroidota</taxon>
        <taxon>Cytophagia</taxon>
        <taxon>Cytophagales</taxon>
        <taxon>Hymenobacteraceae</taxon>
        <taxon>Hymenobacter</taxon>
    </lineage>
</organism>
<dbReference type="InterPro" id="IPR038670">
    <property type="entry name" value="HslJ-like_sf"/>
</dbReference>
<dbReference type="Pfam" id="PF03724">
    <property type="entry name" value="META"/>
    <property type="match status" value="1"/>
</dbReference>
<keyword evidence="3" id="KW-1185">Reference proteome</keyword>
<evidence type="ECO:0000313" key="3">
    <source>
        <dbReference type="Proteomes" id="UP000298337"/>
    </source>
</evidence>
<dbReference type="Gene3D" id="2.40.128.270">
    <property type="match status" value="1"/>
</dbReference>